<accession>A0A9P0CYD8</accession>
<dbReference type="PANTHER" id="PTHR10773:SF19">
    <property type="match status" value="1"/>
</dbReference>
<proteinExistence type="predicted"/>
<keyword evidence="2" id="KW-1185">Reference proteome</keyword>
<reference evidence="1" key="1">
    <citation type="submission" date="2022-01" db="EMBL/GenBank/DDBJ databases">
        <authorList>
            <person name="King R."/>
        </authorList>
    </citation>
    <scope>NUCLEOTIDE SEQUENCE</scope>
</reference>
<evidence type="ECO:0000313" key="1">
    <source>
        <dbReference type="EMBL" id="CAH1111597.1"/>
    </source>
</evidence>
<name>A0A9P0CYD8_9CUCU</name>
<evidence type="ECO:0000313" key="2">
    <source>
        <dbReference type="Proteomes" id="UP001153636"/>
    </source>
</evidence>
<dbReference type="PANTHER" id="PTHR10773">
    <property type="entry name" value="DNA-DIRECTED RNA POLYMERASES I, II, AND III SUBUNIT RPABC2"/>
    <property type="match status" value="1"/>
</dbReference>
<organism evidence="1 2">
    <name type="scientific">Psylliodes chrysocephalus</name>
    <dbReference type="NCBI Taxonomy" id="3402493"/>
    <lineage>
        <taxon>Eukaryota</taxon>
        <taxon>Metazoa</taxon>
        <taxon>Ecdysozoa</taxon>
        <taxon>Arthropoda</taxon>
        <taxon>Hexapoda</taxon>
        <taxon>Insecta</taxon>
        <taxon>Pterygota</taxon>
        <taxon>Neoptera</taxon>
        <taxon>Endopterygota</taxon>
        <taxon>Coleoptera</taxon>
        <taxon>Polyphaga</taxon>
        <taxon>Cucujiformia</taxon>
        <taxon>Chrysomeloidea</taxon>
        <taxon>Chrysomelidae</taxon>
        <taxon>Galerucinae</taxon>
        <taxon>Alticini</taxon>
        <taxon>Psylliodes</taxon>
    </lineage>
</organism>
<dbReference type="Proteomes" id="UP001153636">
    <property type="component" value="Chromosome 6"/>
</dbReference>
<dbReference type="OrthoDB" id="6754737at2759"/>
<sequence>MGINKKELIQVKKGSKLGARICFDWNFVVPRIDTCSTCDSLSNKVGNTGDNEKKKEAQMALDFHHRKVECATKAMQADVRNAKHSDFYVIAYDMQQQIYVPQLTHSEMYYSRQLACCNLGIHDSDIENGFMCVLPETVGGRGSLEVAHCVYSYLTKQITTNKKKLIVWSDNCGAQNKNHIVLSMYLTLLAKDVVRTIATAKQKNLFVVAVFDGFHDWRSVAKNLNMTKLKISEAAKIRLSRDQFGTPEVWKSHGALQFPTKTNILRKGVTIDDFATIEVNEQPTKHGIPEEKVAHIRAMLPYLTNEAYEYYSQLLG</sequence>
<dbReference type="AlphaFoldDB" id="A0A9P0CYD8"/>
<gene>
    <name evidence="1" type="ORF">PSYICH_LOCUS12453</name>
</gene>
<protein>
    <submittedName>
        <fullName evidence="1">Uncharacterized protein</fullName>
    </submittedName>
</protein>
<dbReference type="EMBL" id="OV651818">
    <property type="protein sequence ID" value="CAH1111597.1"/>
    <property type="molecule type" value="Genomic_DNA"/>
</dbReference>